<dbReference type="PANTHER" id="PTHR47989:SF36">
    <property type="entry name" value="PROTEIN KINASE DOMAIN-CONTAINING PROTEIN"/>
    <property type="match status" value="1"/>
</dbReference>
<comment type="caution">
    <text evidence="7">The sequence shown here is derived from an EMBL/GenBank/DDBJ whole genome shotgun (WGS) entry which is preliminary data.</text>
</comment>
<dbReference type="InterPro" id="IPR000719">
    <property type="entry name" value="Prot_kinase_dom"/>
</dbReference>
<keyword evidence="1" id="KW-0808">Transferase</keyword>
<keyword evidence="1" id="KW-0723">Serine/threonine-protein kinase</keyword>
<evidence type="ECO:0000256" key="4">
    <source>
        <dbReference type="PROSITE-ProRule" id="PRU10141"/>
    </source>
</evidence>
<keyword evidence="8" id="KW-1185">Reference proteome</keyword>
<evidence type="ECO:0000313" key="7">
    <source>
        <dbReference type="EMBL" id="KAK7836663.1"/>
    </source>
</evidence>
<proteinExistence type="predicted"/>
<dbReference type="FunFam" id="3.30.200.20:FF:000521">
    <property type="entry name" value="Protein kinase superfamily protein"/>
    <property type="match status" value="1"/>
</dbReference>
<name>A0AAW0KDC7_QUESU</name>
<feature type="transmembrane region" description="Helical" evidence="5">
    <location>
        <begin position="55"/>
        <end position="78"/>
    </location>
</feature>
<keyword evidence="1" id="KW-0418">Kinase</keyword>
<dbReference type="Pfam" id="PF00069">
    <property type="entry name" value="Pkinase"/>
    <property type="match status" value="1"/>
</dbReference>
<keyword evidence="2 4" id="KW-0547">Nucleotide-binding</keyword>
<dbReference type="PANTHER" id="PTHR47989">
    <property type="entry name" value="OS01G0750732 PROTEIN"/>
    <property type="match status" value="1"/>
</dbReference>
<dbReference type="InterPro" id="IPR017441">
    <property type="entry name" value="Protein_kinase_ATP_BS"/>
</dbReference>
<dbReference type="SUPFAM" id="SSF56112">
    <property type="entry name" value="Protein kinase-like (PK-like)"/>
    <property type="match status" value="1"/>
</dbReference>
<dbReference type="PROSITE" id="PS00107">
    <property type="entry name" value="PROTEIN_KINASE_ATP"/>
    <property type="match status" value="1"/>
</dbReference>
<reference evidence="7 8" key="1">
    <citation type="journal article" date="2018" name="Sci. Data">
        <title>The draft genome sequence of cork oak.</title>
        <authorList>
            <person name="Ramos A.M."/>
            <person name="Usie A."/>
            <person name="Barbosa P."/>
            <person name="Barros P.M."/>
            <person name="Capote T."/>
            <person name="Chaves I."/>
            <person name="Simoes F."/>
            <person name="Abreu I."/>
            <person name="Carrasquinho I."/>
            <person name="Faro C."/>
            <person name="Guimaraes J.B."/>
            <person name="Mendonca D."/>
            <person name="Nobrega F."/>
            <person name="Rodrigues L."/>
            <person name="Saibo N.J.M."/>
            <person name="Varela M.C."/>
            <person name="Egas C."/>
            <person name="Matos J."/>
            <person name="Miguel C.M."/>
            <person name="Oliveira M.M."/>
            <person name="Ricardo C.P."/>
            <person name="Goncalves S."/>
        </authorList>
    </citation>
    <scope>NUCLEOTIDE SEQUENCE [LARGE SCALE GENOMIC DNA]</scope>
    <source>
        <strain evidence="8">cv. HL8</strain>
    </source>
</reference>
<evidence type="ECO:0000256" key="3">
    <source>
        <dbReference type="ARBA" id="ARBA00022840"/>
    </source>
</evidence>
<dbReference type="GO" id="GO:0005524">
    <property type="term" value="F:ATP binding"/>
    <property type="evidence" value="ECO:0007669"/>
    <property type="project" value="UniProtKB-UniRule"/>
</dbReference>
<keyword evidence="5" id="KW-0472">Membrane</keyword>
<feature type="domain" description="Protein kinase" evidence="6">
    <location>
        <begin position="170"/>
        <end position="408"/>
    </location>
</feature>
<protein>
    <submittedName>
        <fullName evidence="7">Receptor-like protein kinase</fullName>
    </submittedName>
</protein>
<accession>A0AAW0KDC7</accession>
<evidence type="ECO:0000256" key="1">
    <source>
        <dbReference type="ARBA" id="ARBA00022527"/>
    </source>
</evidence>
<dbReference type="AlphaFoldDB" id="A0AAW0KDC7"/>
<keyword evidence="5" id="KW-0812">Transmembrane</keyword>
<dbReference type="GO" id="GO:0004674">
    <property type="term" value="F:protein serine/threonine kinase activity"/>
    <property type="evidence" value="ECO:0007669"/>
    <property type="project" value="UniProtKB-KW"/>
</dbReference>
<dbReference type="EMBL" id="PKMF04000347">
    <property type="protein sequence ID" value="KAK7836663.1"/>
    <property type="molecule type" value="Genomic_DNA"/>
</dbReference>
<dbReference type="Gene3D" id="3.30.200.20">
    <property type="entry name" value="Phosphorylase Kinase, domain 1"/>
    <property type="match status" value="1"/>
</dbReference>
<sequence length="408" mass="45369">MENVDVGQFKRIGFSAIPPFAHARGFSKSIGCCEPKPTNAWHTLNQKPPSLPLTLIPGIGLAVTATAVMMLVVLVFLIRRKSRELEDSEKLDKTSSKAFPPSWPVRKFQEGMPWIFYSTFSLGIANAICQKSFNLFLLWGWDLGVAFGGDLGPSSMFRKFSYKEIKKATGSFNTIIGRGGFGTVYKAQFSDGLVAAVKRMNKVSEQGDDDFRREIEILARLHHRHLVALRGFCIANMRGSSFMFLLYEHMANGSLKDHLHDFGLAHASKDGSICFEPVNTDIRGTPVDPSISDSFDLDQLQTLVSIVRWCTQREGRARPSIKQVLRLLYESSDPMQSGLLEAIEDEEYEGNEGRGRTSKGKIHRADAIFHSGDGRYLASSSSTSRSYCSRSFLLETGSPQSPHNILSI</sequence>
<evidence type="ECO:0000313" key="8">
    <source>
        <dbReference type="Proteomes" id="UP000237347"/>
    </source>
</evidence>
<evidence type="ECO:0000259" key="6">
    <source>
        <dbReference type="PROSITE" id="PS50011"/>
    </source>
</evidence>
<dbReference type="Proteomes" id="UP000237347">
    <property type="component" value="Unassembled WGS sequence"/>
</dbReference>
<keyword evidence="5" id="KW-1133">Transmembrane helix</keyword>
<gene>
    <name evidence="7" type="ORF">CFP56_022263</name>
</gene>
<evidence type="ECO:0000256" key="2">
    <source>
        <dbReference type="ARBA" id="ARBA00022741"/>
    </source>
</evidence>
<dbReference type="PROSITE" id="PS50011">
    <property type="entry name" value="PROTEIN_KINASE_DOM"/>
    <property type="match status" value="1"/>
</dbReference>
<organism evidence="7 8">
    <name type="scientific">Quercus suber</name>
    <name type="common">Cork oak</name>
    <dbReference type="NCBI Taxonomy" id="58331"/>
    <lineage>
        <taxon>Eukaryota</taxon>
        <taxon>Viridiplantae</taxon>
        <taxon>Streptophyta</taxon>
        <taxon>Embryophyta</taxon>
        <taxon>Tracheophyta</taxon>
        <taxon>Spermatophyta</taxon>
        <taxon>Magnoliopsida</taxon>
        <taxon>eudicotyledons</taxon>
        <taxon>Gunneridae</taxon>
        <taxon>Pentapetalae</taxon>
        <taxon>rosids</taxon>
        <taxon>fabids</taxon>
        <taxon>Fagales</taxon>
        <taxon>Fagaceae</taxon>
        <taxon>Quercus</taxon>
    </lineage>
</organism>
<dbReference type="InterPro" id="IPR011009">
    <property type="entry name" value="Kinase-like_dom_sf"/>
</dbReference>
<keyword evidence="3 4" id="KW-0067">ATP-binding</keyword>
<evidence type="ECO:0000256" key="5">
    <source>
        <dbReference type="SAM" id="Phobius"/>
    </source>
</evidence>
<feature type="binding site" evidence="4">
    <location>
        <position position="198"/>
    </location>
    <ligand>
        <name>ATP</name>
        <dbReference type="ChEBI" id="CHEBI:30616"/>
    </ligand>
</feature>